<dbReference type="Gene3D" id="1.20.1510.10">
    <property type="entry name" value="Cation efflux protein transmembrane domain"/>
    <property type="match status" value="1"/>
</dbReference>
<dbReference type="GO" id="GO:0006882">
    <property type="term" value="P:intracellular zinc ion homeostasis"/>
    <property type="evidence" value="ECO:0007669"/>
    <property type="project" value="InterPro"/>
</dbReference>
<feature type="region of interest" description="Disordered" evidence="9">
    <location>
        <begin position="1"/>
        <end position="131"/>
    </location>
</feature>
<evidence type="ECO:0000256" key="4">
    <source>
        <dbReference type="ARBA" id="ARBA00022692"/>
    </source>
</evidence>
<dbReference type="InterPro" id="IPR045316">
    <property type="entry name" value="Msc2-like"/>
</dbReference>
<evidence type="ECO:0000259" key="10">
    <source>
        <dbReference type="Pfam" id="PF01545"/>
    </source>
</evidence>
<dbReference type="FunFam" id="1.20.1510.10:FF:000014">
    <property type="entry name" value="Cation efflux protein/ zinc transporter"/>
    <property type="match status" value="1"/>
</dbReference>
<dbReference type="EMBL" id="JACEFI010000007">
    <property type="protein sequence ID" value="KAH0597551.1"/>
    <property type="molecule type" value="Genomic_DNA"/>
</dbReference>
<feature type="compositionally biased region" description="Basic and acidic residues" evidence="9">
    <location>
        <begin position="12"/>
        <end position="21"/>
    </location>
</feature>
<proteinExistence type="inferred from homology"/>
<dbReference type="GO" id="GO:0005789">
    <property type="term" value="C:endoplasmic reticulum membrane"/>
    <property type="evidence" value="ECO:0007669"/>
    <property type="project" value="UniProtKB-SubCell"/>
</dbReference>
<dbReference type="Proteomes" id="UP000764110">
    <property type="component" value="Unassembled WGS sequence"/>
</dbReference>
<dbReference type="GO" id="GO:1904257">
    <property type="term" value="P:zinc ion import into Golgi lumen"/>
    <property type="evidence" value="ECO:0007669"/>
    <property type="project" value="TreeGrafter"/>
</dbReference>
<keyword evidence="8" id="KW-0256">Endoplasmic reticulum</keyword>
<evidence type="ECO:0000256" key="5">
    <source>
        <dbReference type="ARBA" id="ARBA00022989"/>
    </source>
</evidence>
<dbReference type="Pfam" id="PF01545">
    <property type="entry name" value="Cation_efflux"/>
    <property type="match status" value="1"/>
</dbReference>
<feature type="compositionally biased region" description="Basic and acidic residues" evidence="9">
    <location>
        <begin position="295"/>
        <end position="313"/>
    </location>
</feature>
<feature type="transmembrane region" description="Helical" evidence="8">
    <location>
        <begin position="194"/>
        <end position="212"/>
    </location>
</feature>
<accession>A0A9P8MA15</accession>
<feature type="transmembrane region" description="Helical" evidence="8">
    <location>
        <begin position="374"/>
        <end position="392"/>
    </location>
</feature>
<dbReference type="SUPFAM" id="SSF161111">
    <property type="entry name" value="Cation efflux protein transmembrane domain-like"/>
    <property type="match status" value="1"/>
</dbReference>
<keyword evidence="7 8" id="KW-0472">Membrane</keyword>
<comment type="subcellular location">
    <subcellularLocation>
        <location evidence="8">Endoplasmic reticulum membrane</location>
        <topology evidence="8">Multi-pass membrane protein</topology>
    </subcellularLocation>
    <subcellularLocation>
        <location evidence="1">Membrane</location>
        <topology evidence="1">Multi-pass membrane protein</topology>
    </subcellularLocation>
</comment>
<feature type="region of interest" description="Disordered" evidence="9">
    <location>
        <begin position="289"/>
        <end position="335"/>
    </location>
</feature>
<dbReference type="AlphaFoldDB" id="A0A9P8MA15"/>
<feature type="compositionally biased region" description="Basic residues" evidence="9">
    <location>
        <begin position="91"/>
        <end position="102"/>
    </location>
</feature>
<keyword evidence="6 8" id="KW-0406">Ion transport</keyword>
<keyword evidence="12" id="KW-1185">Reference proteome</keyword>
<feature type="domain" description="Cation efflux protein transmembrane" evidence="10">
    <location>
        <begin position="163"/>
        <end position="400"/>
    </location>
</feature>
<feature type="transmembrane region" description="Helical" evidence="8">
    <location>
        <begin position="264"/>
        <end position="285"/>
    </location>
</feature>
<comment type="caution">
    <text evidence="8">Lacks conserved residue(s) required for the propagation of feature annotation.</text>
</comment>
<evidence type="ECO:0000256" key="7">
    <source>
        <dbReference type="ARBA" id="ARBA00023136"/>
    </source>
</evidence>
<gene>
    <name evidence="11" type="ORF">MHUMG1_04930</name>
</gene>
<sequence length="508" mass="55848">MSTGSLPQSLADDGHDHDHGQPHSISRQPSHSRQTPRSSNTSVALHREKPPPASLNSLDGWTKETTAGGKSILTPGPDAATTPYSPPIQHGHNHSHHSHHHGHSPDHHHNHEVGHKHDHAHIDEHRSDPGKAPRSLFTRTLLKYTARFPILHAILVEKDSRRIFYFMVLNFGFMTVQAFYGYVTDSLGLLSDSIHMFFDCVALMVGLLAAVMSKWPPSQKFPYGFGKIETLSGFANGILLMLLSVEIAFEAFERLWEGTKTKRLGELFVVSSLGLAVNLVGMMAFGHHHHHGHSHDHSHGHSHGHDHDHSHNHDNHKHGHSHGCGGSAHGHDHSHDNENMHGIYLHVLADTLGSVSVIISTALTSIWGWAGWDPLASCFIAVLIFLSSKPLVVSSAKRLLLSVPEATEYNLRNTLGGILEQRGVVNYSAPKFWLDDRTGSADGEKLVGVVHVVVARGYGMDEARDRVRDFLKSQGVEAMVQVEREGDNACWCTRGRGSVASPSAPKML</sequence>
<dbReference type="GO" id="GO:0031410">
    <property type="term" value="C:cytoplasmic vesicle"/>
    <property type="evidence" value="ECO:0007669"/>
    <property type="project" value="TreeGrafter"/>
</dbReference>
<dbReference type="InterPro" id="IPR058533">
    <property type="entry name" value="Cation_efflux_TM"/>
</dbReference>
<keyword evidence="4 8" id="KW-0812">Transmembrane</keyword>
<evidence type="ECO:0000256" key="1">
    <source>
        <dbReference type="ARBA" id="ARBA00004141"/>
    </source>
</evidence>
<organism evidence="11 12">
    <name type="scientific">Metarhizium humberi</name>
    <dbReference type="NCBI Taxonomy" id="2596975"/>
    <lineage>
        <taxon>Eukaryota</taxon>
        <taxon>Fungi</taxon>
        <taxon>Dikarya</taxon>
        <taxon>Ascomycota</taxon>
        <taxon>Pezizomycotina</taxon>
        <taxon>Sordariomycetes</taxon>
        <taxon>Hypocreomycetidae</taxon>
        <taxon>Hypocreales</taxon>
        <taxon>Clavicipitaceae</taxon>
        <taxon>Metarhizium</taxon>
    </lineage>
</organism>
<dbReference type="PANTHER" id="PTHR45755">
    <property type="match status" value="1"/>
</dbReference>
<evidence type="ECO:0000313" key="11">
    <source>
        <dbReference type="EMBL" id="KAH0597551.1"/>
    </source>
</evidence>
<keyword evidence="5 8" id="KW-1133">Transmembrane helix</keyword>
<evidence type="ECO:0000256" key="6">
    <source>
        <dbReference type="ARBA" id="ARBA00023065"/>
    </source>
</evidence>
<dbReference type="GO" id="GO:0005385">
    <property type="term" value="F:zinc ion transmembrane transporter activity"/>
    <property type="evidence" value="ECO:0007669"/>
    <property type="project" value="UniProtKB-UniRule"/>
</dbReference>
<feature type="compositionally biased region" description="Basic and acidic residues" evidence="9">
    <location>
        <begin position="103"/>
        <end position="131"/>
    </location>
</feature>
<feature type="compositionally biased region" description="Polar residues" evidence="9">
    <location>
        <begin position="54"/>
        <end position="65"/>
    </location>
</feature>
<reference evidence="11 12" key="1">
    <citation type="submission" date="2020-07" db="EMBL/GenBank/DDBJ databases">
        <title>Metarhizium humberi genome.</title>
        <authorList>
            <person name="Lysoe E."/>
        </authorList>
    </citation>
    <scope>NUCLEOTIDE SEQUENCE [LARGE SCALE GENOMIC DNA]</scope>
    <source>
        <strain evidence="11 12">ESALQ1638</strain>
    </source>
</reference>
<dbReference type="InterPro" id="IPR027469">
    <property type="entry name" value="Cation_efflux_TMD_sf"/>
</dbReference>
<evidence type="ECO:0000313" key="12">
    <source>
        <dbReference type="Proteomes" id="UP000764110"/>
    </source>
</evidence>
<feature type="compositionally biased region" description="Polar residues" evidence="9">
    <location>
        <begin position="23"/>
        <end position="43"/>
    </location>
</feature>
<dbReference type="GO" id="GO:0005794">
    <property type="term" value="C:Golgi apparatus"/>
    <property type="evidence" value="ECO:0007669"/>
    <property type="project" value="TreeGrafter"/>
</dbReference>
<dbReference type="NCBIfam" id="TIGR01297">
    <property type="entry name" value="CDF"/>
    <property type="match status" value="1"/>
</dbReference>
<comment type="caution">
    <text evidence="11">The sequence shown here is derived from an EMBL/GenBank/DDBJ whole genome shotgun (WGS) entry which is preliminary data.</text>
</comment>
<comment type="function">
    <text evidence="8">Functions as a zinc transporter.</text>
</comment>
<dbReference type="InterPro" id="IPR002524">
    <property type="entry name" value="Cation_efflux"/>
</dbReference>
<comment type="similarity">
    <text evidence="2 8">Belongs to the cation diffusion facilitator (CDF) transporter (TC 2.A.4) family. SLC30A subfamily.</text>
</comment>
<protein>
    <recommendedName>
        <fullName evidence="8">Zinc transporter</fullName>
    </recommendedName>
</protein>
<dbReference type="PANTHER" id="PTHR45755:SF4">
    <property type="entry name" value="ZINC TRANSPORTER 7"/>
    <property type="match status" value="1"/>
</dbReference>
<keyword evidence="3 8" id="KW-0813">Transport</keyword>
<evidence type="ECO:0000256" key="3">
    <source>
        <dbReference type="ARBA" id="ARBA00022448"/>
    </source>
</evidence>
<feature type="transmembrane region" description="Helical" evidence="8">
    <location>
        <begin position="163"/>
        <end position="182"/>
    </location>
</feature>
<name>A0A9P8MA15_9HYPO</name>
<evidence type="ECO:0000256" key="2">
    <source>
        <dbReference type="ARBA" id="ARBA00008873"/>
    </source>
</evidence>
<evidence type="ECO:0000256" key="8">
    <source>
        <dbReference type="RuleBase" id="RU369017"/>
    </source>
</evidence>
<evidence type="ECO:0000256" key="9">
    <source>
        <dbReference type="SAM" id="MobiDB-lite"/>
    </source>
</evidence>